<dbReference type="InterPro" id="IPR012338">
    <property type="entry name" value="Beta-lactam/transpept-like"/>
</dbReference>
<evidence type="ECO:0000256" key="1">
    <source>
        <dbReference type="ARBA" id="ARBA00022801"/>
    </source>
</evidence>
<protein>
    <submittedName>
        <fullName evidence="3">Beta-lactamase family protein</fullName>
    </submittedName>
</protein>
<dbReference type="AlphaFoldDB" id="A0A7X6DQZ7"/>
<dbReference type="Proteomes" id="UP000534783">
    <property type="component" value="Unassembled WGS sequence"/>
</dbReference>
<dbReference type="PANTHER" id="PTHR43283:SF11">
    <property type="entry name" value="BETA-LACTAMASE-RELATED DOMAIN-CONTAINING PROTEIN"/>
    <property type="match status" value="1"/>
</dbReference>
<dbReference type="Pfam" id="PF00144">
    <property type="entry name" value="Beta-lactamase"/>
    <property type="match status" value="1"/>
</dbReference>
<dbReference type="PANTHER" id="PTHR43283">
    <property type="entry name" value="BETA-LACTAMASE-RELATED"/>
    <property type="match status" value="1"/>
</dbReference>
<proteinExistence type="predicted"/>
<keyword evidence="1" id="KW-0378">Hydrolase</keyword>
<gene>
    <name evidence="3" type="ORF">MNODULE_12620</name>
</gene>
<dbReference type="EMBL" id="VTOW01000002">
    <property type="protein sequence ID" value="NKE71584.1"/>
    <property type="molecule type" value="Genomic_DNA"/>
</dbReference>
<organism evidence="3 4">
    <name type="scientific">Candidatus Manganitrophus noduliformans</name>
    <dbReference type="NCBI Taxonomy" id="2606439"/>
    <lineage>
        <taxon>Bacteria</taxon>
        <taxon>Pseudomonadati</taxon>
        <taxon>Nitrospirota</taxon>
        <taxon>Nitrospiria</taxon>
        <taxon>Candidatus Troglogloeales</taxon>
        <taxon>Candidatus Manganitrophaceae</taxon>
        <taxon>Candidatus Manganitrophus</taxon>
    </lineage>
</organism>
<evidence type="ECO:0000259" key="2">
    <source>
        <dbReference type="Pfam" id="PF00144"/>
    </source>
</evidence>
<keyword evidence="4" id="KW-1185">Reference proteome</keyword>
<dbReference type="RefSeq" id="WP_168060350.1">
    <property type="nucleotide sequence ID" value="NZ_VTOW01000002.1"/>
</dbReference>
<dbReference type="GO" id="GO:0016787">
    <property type="term" value="F:hydrolase activity"/>
    <property type="evidence" value="ECO:0007669"/>
    <property type="project" value="UniProtKB-KW"/>
</dbReference>
<evidence type="ECO:0000313" key="4">
    <source>
        <dbReference type="Proteomes" id="UP000534783"/>
    </source>
</evidence>
<accession>A0A7X6DQZ7</accession>
<feature type="domain" description="Beta-lactamase-related" evidence="2">
    <location>
        <begin position="6"/>
        <end position="353"/>
    </location>
</feature>
<evidence type="ECO:0000313" key="3">
    <source>
        <dbReference type="EMBL" id="NKE71584.1"/>
    </source>
</evidence>
<name>A0A7X6DQZ7_9BACT</name>
<reference evidence="3 4" key="1">
    <citation type="journal article" date="2020" name="Nature">
        <title>Bacterial chemolithoautotrophy via manganese oxidation.</title>
        <authorList>
            <person name="Yu H."/>
            <person name="Leadbetter J.R."/>
        </authorList>
    </citation>
    <scope>NUCLEOTIDE SEQUENCE [LARGE SCALE GENOMIC DNA]</scope>
    <source>
        <strain evidence="3 4">Mn-1</strain>
    </source>
</reference>
<dbReference type="SUPFAM" id="SSF56601">
    <property type="entry name" value="beta-lactamase/transpeptidase-like"/>
    <property type="match status" value="1"/>
</dbReference>
<sequence length="373" mass="41681">MSNRISQKMQEGVAAGVFPGGVLLIYSQGEVRFHQAFGSASLIPNQVPMTCDTLFDLASLTKPLATAAAILILIQNDLLALTDPLSKFFPEFTFGAKREITLYHLLNHSAGLPDWRPYYQEIAEQEEKDPGFLGSSAAKRKICQRVKEEPLIAYPGAKSLYSDLGFILLGEVVEAVATEPLHRFCYRNIFSKHDCKETFFIRLGRRPQAYRGRLFAATEECPWRGKVIRGWVHDDNAYAMGGVAGHAGLFSTAWEVYRLVRLWIDSIEGTGPLNSTLATLFTTCQKGNDIPVGSSWGLGWDTPSHPRSSSGRFFSPMSFGHLGFTGTSIWVDRKRDLIVILLTNRVHPSRDNSEIRLFRPELHDLIFEEVVGV</sequence>
<comment type="caution">
    <text evidence="3">The sequence shown here is derived from an EMBL/GenBank/DDBJ whole genome shotgun (WGS) entry which is preliminary data.</text>
</comment>
<dbReference type="Gene3D" id="3.40.710.10">
    <property type="entry name" value="DD-peptidase/beta-lactamase superfamily"/>
    <property type="match status" value="1"/>
</dbReference>
<dbReference type="InterPro" id="IPR050789">
    <property type="entry name" value="Diverse_Enzym_Activities"/>
</dbReference>
<dbReference type="InterPro" id="IPR001466">
    <property type="entry name" value="Beta-lactam-related"/>
</dbReference>